<sequence>MKLNQIMLSSNKSIFKDFILNIIASMIFTIATQLFTYPYLSRIMSNNHYGILLTLMGVINAIGVALGNPLNNTRILLQSEYDKKKLEGDYNIIFLGISIIDIIIVFILTAIFFNDTNSIMIGCTIISLLILYRSYYSASYRITINYKKNLYSSICGFSGYFLGLCLTHITTIWIFPFFFGELFSCIYIFFTAHIVHDNFQVTELLRKSLMKYLLIMFAAILSTFMTYMDRFFIYPILGAEQVSIYMVASFLGKTAGIIMTPITGVLLTYYAKENKLTISRFYKRMVLFLGLSFLFYLVILFIGLPITKFLYPTIINSALPYFAIANLASIVFILGNTIQPTLLKFCHTKWQPIIQISYFLTYLSLSVTGMRQQGLWGFCYAVFTANIIRILLMLFITTFTLYNSKKKGD</sequence>
<proteinExistence type="predicted"/>
<feature type="transmembrane region" description="Helical" evidence="6">
    <location>
        <begin position="375"/>
        <end position="402"/>
    </location>
</feature>
<feature type="transmembrane region" description="Helical" evidence="6">
    <location>
        <begin position="247"/>
        <end position="269"/>
    </location>
</feature>
<evidence type="ECO:0000256" key="4">
    <source>
        <dbReference type="ARBA" id="ARBA00022989"/>
    </source>
</evidence>
<feature type="transmembrane region" description="Helical" evidence="6">
    <location>
        <begin position="119"/>
        <end position="138"/>
    </location>
</feature>
<feature type="transmembrane region" description="Helical" evidence="6">
    <location>
        <begin position="281"/>
        <end position="306"/>
    </location>
</feature>
<protein>
    <submittedName>
        <fullName evidence="7">Uncharacterized protein</fullName>
    </submittedName>
</protein>
<evidence type="ECO:0000256" key="2">
    <source>
        <dbReference type="ARBA" id="ARBA00022475"/>
    </source>
</evidence>
<dbReference type="RefSeq" id="WP_115482679.1">
    <property type="nucleotide sequence ID" value="NZ_QRCT01000048.1"/>
</dbReference>
<keyword evidence="5 6" id="KW-0472">Membrane</keyword>
<feature type="transmembrane region" description="Helical" evidence="6">
    <location>
        <begin position="175"/>
        <end position="196"/>
    </location>
</feature>
<dbReference type="Proteomes" id="UP000255036">
    <property type="component" value="Unassembled WGS sequence"/>
</dbReference>
<feature type="transmembrane region" description="Helical" evidence="6">
    <location>
        <begin position="318"/>
        <end position="338"/>
    </location>
</feature>
<dbReference type="InterPro" id="IPR050833">
    <property type="entry name" value="Poly_Biosynth_Transport"/>
</dbReference>
<comment type="subcellular location">
    <subcellularLocation>
        <location evidence="1">Cell membrane</location>
        <topology evidence="1">Multi-pass membrane protein</topology>
    </subcellularLocation>
</comment>
<evidence type="ECO:0000256" key="1">
    <source>
        <dbReference type="ARBA" id="ARBA00004651"/>
    </source>
</evidence>
<dbReference type="PANTHER" id="PTHR30250">
    <property type="entry name" value="PST FAMILY PREDICTED COLANIC ACID TRANSPORTER"/>
    <property type="match status" value="1"/>
</dbReference>
<evidence type="ECO:0000256" key="3">
    <source>
        <dbReference type="ARBA" id="ARBA00022692"/>
    </source>
</evidence>
<name>A0A371AT51_9FIRM</name>
<accession>A0A371AT51</accession>
<dbReference type="PANTHER" id="PTHR30250:SF11">
    <property type="entry name" value="O-ANTIGEN TRANSPORTER-RELATED"/>
    <property type="match status" value="1"/>
</dbReference>
<evidence type="ECO:0000256" key="6">
    <source>
        <dbReference type="SAM" id="Phobius"/>
    </source>
</evidence>
<dbReference type="EMBL" id="QRCT01000048">
    <property type="protein sequence ID" value="RDU22745.1"/>
    <property type="molecule type" value="Genomic_DNA"/>
</dbReference>
<feature type="transmembrane region" description="Helical" evidence="6">
    <location>
        <begin position="150"/>
        <end position="169"/>
    </location>
</feature>
<dbReference type="GO" id="GO:0005886">
    <property type="term" value="C:plasma membrane"/>
    <property type="evidence" value="ECO:0007669"/>
    <property type="project" value="UniProtKB-SubCell"/>
</dbReference>
<comment type="caution">
    <text evidence="7">The sequence shown here is derived from an EMBL/GenBank/DDBJ whole genome shotgun (WGS) entry which is preliminary data.</text>
</comment>
<keyword evidence="4 6" id="KW-1133">Transmembrane helix</keyword>
<reference evidence="7 8" key="1">
    <citation type="submission" date="2018-07" db="EMBL/GenBank/DDBJ databases">
        <title>Anaerosacharophilus polymeroproducens gen. nov. sp. nov., an anaerobic bacterium isolated from salt field.</title>
        <authorList>
            <person name="Kim W."/>
            <person name="Yang S.-H."/>
            <person name="Oh J."/>
            <person name="Lee J.-H."/>
            <person name="Kwon K.K."/>
        </authorList>
    </citation>
    <scope>NUCLEOTIDE SEQUENCE [LARGE SCALE GENOMIC DNA]</scope>
    <source>
        <strain evidence="7 8">MCWD5</strain>
    </source>
</reference>
<evidence type="ECO:0000256" key="5">
    <source>
        <dbReference type="ARBA" id="ARBA00023136"/>
    </source>
</evidence>
<feature type="transmembrane region" description="Helical" evidence="6">
    <location>
        <begin position="18"/>
        <end position="37"/>
    </location>
</feature>
<dbReference type="AlphaFoldDB" id="A0A371AT51"/>
<organism evidence="7 8">
    <name type="scientific">Anaerosacchariphilus polymeriproducens</name>
    <dbReference type="NCBI Taxonomy" id="1812858"/>
    <lineage>
        <taxon>Bacteria</taxon>
        <taxon>Bacillati</taxon>
        <taxon>Bacillota</taxon>
        <taxon>Clostridia</taxon>
        <taxon>Lachnospirales</taxon>
        <taxon>Lachnospiraceae</taxon>
        <taxon>Anaerosacchariphilus</taxon>
    </lineage>
</organism>
<dbReference type="OrthoDB" id="2678093at2"/>
<feature type="transmembrane region" description="Helical" evidence="6">
    <location>
        <begin position="92"/>
        <end position="113"/>
    </location>
</feature>
<evidence type="ECO:0000313" key="8">
    <source>
        <dbReference type="Proteomes" id="UP000255036"/>
    </source>
</evidence>
<keyword evidence="3 6" id="KW-0812">Transmembrane</keyword>
<keyword evidence="2" id="KW-1003">Cell membrane</keyword>
<feature type="transmembrane region" description="Helical" evidence="6">
    <location>
        <begin position="49"/>
        <end position="71"/>
    </location>
</feature>
<evidence type="ECO:0000313" key="7">
    <source>
        <dbReference type="EMBL" id="RDU22745.1"/>
    </source>
</evidence>
<gene>
    <name evidence="7" type="ORF">DWV06_13325</name>
</gene>
<feature type="transmembrane region" description="Helical" evidence="6">
    <location>
        <begin position="208"/>
        <end position="227"/>
    </location>
</feature>
<keyword evidence="8" id="KW-1185">Reference proteome</keyword>